<keyword evidence="3" id="KW-1185">Reference proteome</keyword>
<sequence length="100" mass="10985">MAKPNKDPISKDKIGRRKNTAKTTTNTGGSKLNAEGSCIIFFTQLSNARLLTEIRSLSTQVTALREHTFMDPLGKVPALAGARQYRGYTAFVLPKTSQEK</sequence>
<reference evidence="2 3" key="1">
    <citation type="submission" date="2022-02" db="EMBL/GenBank/DDBJ databases">
        <title>Genome analysis of Beneficial Microorganisms for Coral consortium from Pocillopora damicornis.</title>
        <authorList>
            <person name="Rosado P.M."/>
            <person name="Cardoso P.M."/>
            <person name="Rosado J.G."/>
            <person name="Schultz J."/>
            <person name="Rocha U."/>
            <person name="Costa T.K."/>
            <person name="Peixoto R.S."/>
        </authorList>
    </citation>
    <scope>NUCLEOTIDE SEQUENCE [LARGE SCALE GENOMIC DNA]</scope>
    <source>
        <strain evidence="2 3">BMC5</strain>
    </source>
</reference>
<gene>
    <name evidence="2" type="ORF">MKZ47_05485</name>
</gene>
<dbReference type="Proteomes" id="UP001156974">
    <property type="component" value="Unassembled WGS sequence"/>
</dbReference>
<accession>A0ABT6TXD2</accession>
<feature type="region of interest" description="Disordered" evidence="1">
    <location>
        <begin position="1"/>
        <end position="33"/>
    </location>
</feature>
<organism evidence="2 3">
    <name type="scientific">Pseudoalteromonas shioyasakiensis</name>
    <dbReference type="NCBI Taxonomy" id="1190813"/>
    <lineage>
        <taxon>Bacteria</taxon>
        <taxon>Pseudomonadati</taxon>
        <taxon>Pseudomonadota</taxon>
        <taxon>Gammaproteobacteria</taxon>
        <taxon>Alteromonadales</taxon>
        <taxon>Pseudoalteromonadaceae</taxon>
        <taxon>Pseudoalteromonas</taxon>
    </lineage>
</organism>
<evidence type="ECO:0000256" key="1">
    <source>
        <dbReference type="SAM" id="MobiDB-lite"/>
    </source>
</evidence>
<proteinExistence type="predicted"/>
<evidence type="ECO:0000313" key="2">
    <source>
        <dbReference type="EMBL" id="MDI4668551.1"/>
    </source>
</evidence>
<dbReference type="EMBL" id="JAKUMG010000002">
    <property type="protein sequence ID" value="MDI4668551.1"/>
    <property type="molecule type" value="Genomic_DNA"/>
</dbReference>
<comment type="caution">
    <text evidence="2">The sequence shown here is derived from an EMBL/GenBank/DDBJ whole genome shotgun (WGS) entry which is preliminary data.</text>
</comment>
<evidence type="ECO:0000313" key="3">
    <source>
        <dbReference type="Proteomes" id="UP001156974"/>
    </source>
</evidence>
<protein>
    <submittedName>
        <fullName evidence="2">Uncharacterized protein</fullName>
    </submittedName>
</protein>
<name>A0ABT6TXD2_9GAMM</name>
<dbReference type="RefSeq" id="WP_175080598.1">
    <property type="nucleotide sequence ID" value="NZ_JAKUMG010000002.1"/>
</dbReference>
<feature type="compositionally biased region" description="Basic and acidic residues" evidence="1">
    <location>
        <begin position="1"/>
        <end position="13"/>
    </location>
</feature>